<dbReference type="EC" id="3.6.1.8" evidence="2"/>
<dbReference type="InterPro" id="IPR011551">
    <property type="entry name" value="NTP_PyrPHydrolase_MazG"/>
</dbReference>
<dbReference type="InterPro" id="IPR048011">
    <property type="entry name" value="NTP-PPase_MazG-like_C"/>
</dbReference>
<dbReference type="CDD" id="cd11528">
    <property type="entry name" value="NTP-PPase_MazG_Nterm"/>
    <property type="match status" value="1"/>
</dbReference>
<dbReference type="Pfam" id="PF03819">
    <property type="entry name" value="MazG"/>
    <property type="match status" value="2"/>
</dbReference>
<gene>
    <name evidence="2" type="ORF">MNBD_ALPHA12-1519</name>
</gene>
<dbReference type="FunFam" id="1.10.287.1080:FF:000003">
    <property type="entry name" value="Nucleoside triphosphate pyrophosphohydrolase"/>
    <property type="match status" value="1"/>
</dbReference>
<dbReference type="InterPro" id="IPR004518">
    <property type="entry name" value="MazG-like_dom"/>
</dbReference>
<accession>A0A3B0U663</accession>
<evidence type="ECO:0000259" key="1">
    <source>
        <dbReference type="Pfam" id="PF03819"/>
    </source>
</evidence>
<dbReference type="NCBIfam" id="TIGR00444">
    <property type="entry name" value="mazG"/>
    <property type="match status" value="1"/>
</dbReference>
<dbReference type="PANTHER" id="PTHR30522">
    <property type="entry name" value="NUCLEOSIDE TRIPHOSPHATE PYROPHOSPHOHYDROLASE"/>
    <property type="match status" value="1"/>
</dbReference>
<dbReference type="GO" id="GO:0047693">
    <property type="term" value="F:ATP diphosphatase activity"/>
    <property type="evidence" value="ECO:0007669"/>
    <property type="project" value="UniProtKB-EC"/>
</dbReference>
<dbReference type="InterPro" id="IPR048015">
    <property type="entry name" value="NTP-PPase_MazG-like_N"/>
</dbReference>
<evidence type="ECO:0000313" key="2">
    <source>
        <dbReference type="EMBL" id="VAW14906.1"/>
    </source>
</evidence>
<dbReference type="GO" id="GO:0046052">
    <property type="term" value="P:UTP catabolic process"/>
    <property type="evidence" value="ECO:0007669"/>
    <property type="project" value="TreeGrafter"/>
</dbReference>
<dbReference type="AlphaFoldDB" id="A0A3B0U663"/>
<dbReference type="CDD" id="cd11529">
    <property type="entry name" value="NTP-PPase_MazG_Cterm"/>
    <property type="match status" value="1"/>
</dbReference>
<feature type="domain" description="NTP pyrophosphohydrolase MazG-like" evidence="1">
    <location>
        <begin position="177"/>
        <end position="237"/>
    </location>
</feature>
<protein>
    <submittedName>
        <fullName evidence="2">Nucleoside triphosphate pyrophosphohydrolase MazG</fullName>
        <ecNumber evidence="2">3.6.1.8</ecNumber>
    </submittedName>
</protein>
<dbReference type="GO" id="GO:0006203">
    <property type="term" value="P:dGTP catabolic process"/>
    <property type="evidence" value="ECO:0007669"/>
    <property type="project" value="TreeGrafter"/>
</dbReference>
<sequence>MKPSRDFSTLVEIMAALRDPKTGCPWDLEQDFKSISHYTIEEAYEVADAIERGDHEDLCSELGDLLLQPVYHAQMASEQELFDLGDVILAISEKMISRHPHVFGAQTNISSQNAAKQWEKIKASERARRAERGSEIPPSVLDDIANTLPALMRAEKLSRRAANAGFDWPDMDGVLDKCAEEFLEVKQALQSGQQKAVKEEIGDLLFAVVNLARKAKIAPEAALSGANFKFIRRFHHVEERCRQDGIKLEEAGLGRLDEYWNEVRKADKEEGK</sequence>
<dbReference type="EMBL" id="UOEO01000020">
    <property type="protein sequence ID" value="VAW14906.1"/>
    <property type="molecule type" value="Genomic_DNA"/>
</dbReference>
<dbReference type="PANTHER" id="PTHR30522:SF0">
    <property type="entry name" value="NUCLEOSIDE TRIPHOSPHATE PYROPHOSPHOHYDROLASE"/>
    <property type="match status" value="1"/>
</dbReference>
<dbReference type="Gene3D" id="1.10.287.1080">
    <property type="entry name" value="MazG-like"/>
    <property type="match status" value="2"/>
</dbReference>
<dbReference type="SUPFAM" id="SSF101386">
    <property type="entry name" value="all-alpha NTP pyrophosphatases"/>
    <property type="match status" value="2"/>
</dbReference>
<dbReference type="NCBIfam" id="NF007113">
    <property type="entry name" value="PRK09562.1"/>
    <property type="match status" value="1"/>
</dbReference>
<keyword evidence="2" id="KW-0378">Hydrolase</keyword>
<reference evidence="2" key="1">
    <citation type="submission" date="2018-06" db="EMBL/GenBank/DDBJ databases">
        <authorList>
            <person name="Zhirakovskaya E."/>
        </authorList>
    </citation>
    <scope>NUCLEOTIDE SEQUENCE</scope>
</reference>
<dbReference type="GO" id="GO:0046076">
    <property type="term" value="P:dTTP catabolic process"/>
    <property type="evidence" value="ECO:0007669"/>
    <property type="project" value="TreeGrafter"/>
</dbReference>
<proteinExistence type="predicted"/>
<dbReference type="GO" id="GO:0046081">
    <property type="term" value="P:dUTP catabolic process"/>
    <property type="evidence" value="ECO:0007669"/>
    <property type="project" value="TreeGrafter"/>
</dbReference>
<dbReference type="GO" id="GO:0006950">
    <property type="term" value="P:response to stress"/>
    <property type="evidence" value="ECO:0007669"/>
    <property type="project" value="UniProtKB-ARBA"/>
</dbReference>
<name>A0A3B0U663_9ZZZZ</name>
<organism evidence="2">
    <name type="scientific">hydrothermal vent metagenome</name>
    <dbReference type="NCBI Taxonomy" id="652676"/>
    <lineage>
        <taxon>unclassified sequences</taxon>
        <taxon>metagenomes</taxon>
        <taxon>ecological metagenomes</taxon>
    </lineage>
</organism>
<dbReference type="FunFam" id="1.10.287.1080:FF:000001">
    <property type="entry name" value="Nucleoside triphosphate pyrophosphohydrolase"/>
    <property type="match status" value="1"/>
</dbReference>
<feature type="domain" description="NTP pyrophosphohydrolase MazG-like" evidence="1">
    <location>
        <begin position="30"/>
        <end position="103"/>
    </location>
</feature>
<dbReference type="GO" id="GO:0046047">
    <property type="term" value="P:TTP catabolic process"/>
    <property type="evidence" value="ECO:0007669"/>
    <property type="project" value="TreeGrafter"/>
</dbReference>
<dbReference type="GO" id="GO:0046061">
    <property type="term" value="P:dATP catabolic process"/>
    <property type="evidence" value="ECO:0007669"/>
    <property type="project" value="TreeGrafter"/>
</dbReference>